<evidence type="ECO:0000313" key="2">
    <source>
        <dbReference type="EMBL" id="SFJ56325.1"/>
    </source>
</evidence>
<organism evidence="2 3">
    <name type="scientific">Parapedobacter indicus</name>
    <dbReference type="NCBI Taxonomy" id="1477437"/>
    <lineage>
        <taxon>Bacteria</taxon>
        <taxon>Pseudomonadati</taxon>
        <taxon>Bacteroidota</taxon>
        <taxon>Sphingobacteriia</taxon>
        <taxon>Sphingobacteriales</taxon>
        <taxon>Sphingobacteriaceae</taxon>
        <taxon>Parapedobacter</taxon>
    </lineage>
</organism>
<dbReference type="STRING" id="1477437.SAMN05444682_1112"/>
<protein>
    <submittedName>
        <fullName evidence="2">Glycosyl hydrolase family 49</fullName>
    </submittedName>
</protein>
<dbReference type="Gene3D" id="2.160.20.10">
    <property type="entry name" value="Single-stranded right-handed beta-helix, Pectin lyase-like"/>
    <property type="match status" value="1"/>
</dbReference>
<dbReference type="AlphaFoldDB" id="A0A1I3SC73"/>
<dbReference type="SUPFAM" id="SSF51126">
    <property type="entry name" value="Pectin lyase-like"/>
    <property type="match status" value="1"/>
</dbReference>
<dbReference type="RefSeq" id="WP_218146631.1">
    <property type="nucleotide sequence ID" value="NZ_FOQO01000011.1"/>
</dbReference>
<feature type="domain" description="Glycoside hydrolase family 49 N-terminal" evidence="1">
    <location>
        <begin position="57"/>
        <end position="170"/>
    </location>
</feature>
<evidence type="ECO:0000313" key="3">
    <source>
        <dbReference type="Proteomes" id="UP000198670"/>
    </source>
</evidence>
<keyword evidence="3" id="KW-1185">Reference proteome</keyword>
<keyword evidence="2" id="KW-0378">Hydrolase</keyword>
<sequence>MNINYHSAASRLLQVAKQTVVMLLAMACITGCKRNNILPDDEGNLPEEPTETEAYPGVPKSTIYEVTIIRENEQQKMTVFQNSCPEFSLGYMDMQENDRFPLDIFAGRSINWTQFSFSGSVTVEVKVVDPQKVPVGETISVWPSRHRVSATVEGNTVRFTLTKPGQYSVEIGENGYKNGLVIFADPPETDPPGSNPEGYALLDQATAAQVNAVPASYSGVYFRKGVHDIGVYRVPPHIKNIYFEAGSWVYGALIMDGNPNVKIFGRGVLSSGRLKYRESHCIEAINQSNNIHIDGIVVADPKYFAVRLIGQNNTVKWTKVVGGWVYNCDGIAAYAGSTVSDCFIWANDDAIKVYRNNITWSDCVVWQLNNGGVIQMAWGGSNATNVHIRGVDVLRAEWNKPGFNRALLSCVGNRYQEPGKSGSQQDWVIEDVTTETPIPIVFNVVPDPFSPNTIHGLNLKNWDVKMPMDTEYRNTIVGNDPDEPFDGFVFDNFQFNGTKLTPANWLEVTDLEVDNLITPEFK</sequence>
<dbReference type="InterPro" id="IPR023226">
    <property type="entry name" value="Glyco_hydro_49_N_dom"/>
</dbReference>
<gene>
    <name evidence="2" type="ORF">SAMN05444682_1112</name>
</gene>
<evidence type="ECO:0000259" key="1">
    <source>
        <dbReference type="Pfam" id="PF17433"/>
    </source>
</evidence>
<dbReference type="InterPro" id="IPR035953">
    <property type="entry name" value="Dextranase_N-ter"/>
</dbReference>
<reference evidence="2 3" key="1">
    <citation type="submission" date="2016-10" db="EMBL/GenBank/DDBJ databases">
        <authorList>
            <person name="de Groot N.N."/>
        </authorList>
    </citation>
    <scope>NUCLEOTIDE SEQUENCE [LARGE SCALE GENOMIC DNA]</scope>
    <source>
        <strain evidence="2 3">RK1</strain>
    </source>
</reference>
<dbReference type="EMBL" id="FOQO01000011">
    <property type="protein sequence ID" value="SFJ56325.1"/>
    <property type="molecule type" value="Genomic_DNA"/>
</dbReference>
<dbReference type="Gene3D" id="2.60.350.10">
    <property type="entry name" value="Dextranase, N-terminal"/>
    <property type="match status" value="1"/>
</dbReference>
<dbReference type="InterPro" id="IPR012334">
    <property type="entry name" value="Pectin_lyas_fold"/>
</dbReference>
<proteinExistence type="predicted"/>
<dbReference type="Pfam" id="PF17433">
    <property type="entry name" value="Glyco_hydro_49N"/>
    <property type="match status" value="1"/>
</dbReference>
<dbReference type="GO" id="GO:0004553">
    <property type="term" value="F:hydrolase activity, hydrolyzing O-glycosyl compounds"/>
    <property type="evidence" value="ECO:0007669"/>
    <property type="project" value="InterPro"/>
</dbReference>
<dbReference type="Proteomes" id="UP000198670">
    <property type="component" value="Unassembled WGS sequence"/>
</dbReference>
<dbReference type="InterPro" id="IPR011050">
    <property type="entry name" value="Pectin_lyase_fold/virulence"/>
</dbReference>
<accession>A0A1I3SC73</accession>
<dbReference type="SUPFAM" id="SSF101596">
    <property type="entry name" value="Dextranase, N-terminal domain"/>
    <property type="match status" value="1"/>
</dbReference>
<name>A0A1I3SC73_9SPHI</name>